<evidence type="ECO:0000313" key="4">
    <source>
        <dbReference type="EMBL" id="QDV40919.1"/>
    </source>
</evidence>
<feature type="compositionally biased region" description="Basic residues" evidence="2">
    <location>
        <begin position="11"/>
        <end position="21"/>
    </location>
</feature>
<dbReference type="Gene3D" id="1.10.443.10">
    <property type="entry name" value="Intergrase catalytic core"/>
    <property type="match status" value="1"/>
</dbReference>
<accession>A0A518HJC8</accession>
<evidence type="ECO:0000256" key="2">
    <source>
        <dbReference type="SAM" id="MobiDB-lite"/>
    </source>
</evidence>
<organism evidence="4 5">
    <name type="scientific">Stieleria neptunia</name>
    <dbReference type="NCBI Taxonomy" id="2527979"/>
    <lineage>
        <taxon>Bacteria</taxon>
        <taxon>Pseudomonadati</taxon>
        <taxon>Planctomycetota</taxon>
        <taxon>Planctomycetia</taxon>
        <taxon>Pirellulales</taxon>
        <taxon>Pirellulaceae</taxon>
        <taxon>Stieleria</taxon>
    </lineage>
</organism>
<dbReference type="Proteomes" id="UP000319004">
    <property type="component" value="Chromosome"/>
</dbReference>
<keyword evidence="5" id="KW-1185">Reference proteome</keyword>
<name>A0A518HJC8_9BACT</name>
<dbReference type="GO" id="GO:0003677">
    <property type="term" value="F:DNA binding"/>
    <property type="evidence" value="ECO:0007669"/>
    <property type="project" value="InterPro"/>
</dbReference>
<evidence type="ECO:0000256" key="1">
    <source>
        <dbReference type="ARBA" id="ARBA00023172"/>
    </source>
</evidence>
<dbReference type="KEGG" id="snep:Enr13x_07570"/>
<evidence type="ECO:0000259" key="3">
    <source>
        <dbReference type="Pfam" id="PF00589"/>
    </source>
</evidence>
<feature type="domain" description="Tyr recombinase" evidence="3">
    <location>
        <begin position="85"/>
        <end position="138"/>
    </location>
</feature>
<gene>
    <name evidence="4" type="ORF">Enr13x_07570</name>
</gene>
<dbReference type="InterPro" id="IPR013762">
    <property type="entry name" value="Integrase-like_cat_sf"/>
</dbReference>
<dbReference type="SUPFAM" id="SSF56349">
    <property type="entry name" value="DNA breaking-rejoining enzymes"/>
    <property type="match status" value="1"/>
</dbReference>
<dbReference type="InterPro" id="IPR011010">
    <property type="entry name" value="DNA_brk_join_enz"/>
</dbReference>
<dbReference type="EMBL" id="CP037423">
    <property type="protein sequence ID" value="QDV40919.1"/>
    <property type="molecule type" value="Genomic_DNA"/>
</dbReference>
<sequence length="166" mass="19050">MPGGTTETRGKPSHRLRRRRGWKTRNAKYAYRQAFELISGHSYSLDHNGPYVFRGPRRGRLKPDTVRNILVSEVITPLSDRFPKTFPGQKSFEDGRLHSLRHYVCSRCANERVPERMVIQWLGHSDSAMVRHYDHLSDDESCRKMDQLNLLGGDGGRSGVDAEQTL</sequence>
<proteinExistence type="predicted"/>
<dbReference type="InterPro" id="IPR002104">
    <property type="entry name" value="Integrase_catalytic"/>
</dbReference>
<reference evidence="4 5" key="1">
    <citation type="submission" date="2019-03" db="EMBL/GenBank/DDBJ databases">
        <title>Deep-cultivation of Planctomycetes and their phenomic and genomic characterization uncovers novel biology.</title>
        <authorList>
            <person name="Wiegand S."/>
            <person name="Jogler M."/>
            <person name="Boedeker C."/>
            <person name="Pinto D."/>
            <person name="Vollmers J."/>
            <person name="Rivas-Marin E."/>
            <person name="Kohn T."/>
            <person name="Peeters S.H."/>
            <person name="Heuer A."/>
            <person name="Rast P."/>
            <person name="Oberbeckmann S."/>
            <person name="Bunk B."/>
            <person name="Jeske O."/>
            <person name="Meyerdierks A."/>
            <person name="Storesund J.E."/>
            <person name="Kallscheuer N."/>
            <person name="Luecker S."/>
            <person name="Lage O.M."/>
            <person name="Pohl T."/>
            <person name="Merkel B.J."/>
            <person name="Hornburger P."/>
            <person name="Mueller R.-W."/>
            <person name="Bruemmer F."/>
            <person name="Labrenz M."/>
            <person name="Spormann A.M."/>
            <person name="Op den Camp H."/>
            <person name="Overmann J."/>
            <person name="Amann R."/>
            <person name="Jetten M.S.M."/>
            <person name="Mascher T."/>
            <person name="Medema M.H."/>
            <person name="Devos D.P."/>
            <person name="Kaster A.-K."/>
            <person name="Ovreas L."/>
            <person name="Rohde M."/>
            <person name="Galperin M.Y."/>
            <person name="Jogler C."/>
        </authorList>
    </citation>
    <scope>NUCLEOTIDE SEQUENCE [LARGE SCALE GENOMIC DNA]</scope>
    <source>
        <strain evidence="4 5">Enr13</strain>
    </source>
</reference>
<dbReference type="GO" id="GO:0015074">
    <property type="term" value="P:DNA integration"/>
    <property type="evidence" value="ECO:0007669"/>
    <property type="project" value="InterPro"/>
</dbReference>
<evidence type="ECO:0000313" key="5">
    <source>
        <dbReference type="Proteomes" id="UP000319004"/>
    </source>
</evidence>
<dbReference type="Pfam" id="PF00589">
    <property type="entry name" value="Phage_integrase"/>
    <property type="match status" value="1"/>
</dbReference>
<protein>
    <submittedName>
        <fullName evidence="4">Phage integrase family protein</fullName>
    </submittedName>
</protein>
<keyword evidence="1" id="KW-0233">DNA recombination</keyword>
<dbReference type="GO" id="GO:0006310">
    <property type="term" value="P:DNA recombination"/>
    <property type="evidence" value="ECO:0007669"/>
    <property type="project" value="UniProtKB-KW"/>
</dbReference>
<dbReference type="AlphaFoldDB" id="A0A518HJC8"/>
<feature type="region of interest" description="Disordered" evidence="2">
    <location>
        <begin position="1"/>
        <end position="21"/>
    </location>
</feature>
<dbReference type="RefSeq" id="WP_261344168.1">
    <property type="nucleotide sequence ID" value="NZ_CP037423.1"/>
</dbReference>